<feature type="transmembrane region" description="Helical" evidence="1">
    <location>
        <begin position="73"/>
        <end position="91"/>
    </location>
</feature>
<keyword evidence="1" id="KW-0472">Membrane</keyword>
<accession>A0A0M2V1N8</accession>
<sequence length="92" mass="10146">MDDLNLNPEFTPAHYVLLLLLLIFASAGNSMLAWLLPQAANSLWLEVLPPVMGLYSLLLLFKGLGIIRLPSAAVYSAILTPVTLISFYQFLL</sequence>
<dbReference type="OrthoDB" id="9877759at2"/>
<protein>
    <submittedName>
        <fullName evidence="2">Uncharacterized protein</fullName>
    </submittedName>
</protein>
<evidence type="ECO:0000313" key="2">
    <source>
        <dbReference type="EMBL" id="KKO44279.1"/>
    </source>
</evidence>
<proteinExistence type="predicted"/>
<evidence type="ECO:0000313" key="3">
    <source>
        <dbReference type="Proteomes" id="UP000034228"/>
    </source>
</evidence>
<dbReference type="PATRIC" id="fig|336831.14.peg.2127"/>
<keyword evidence="1" id="KW-1133">Transmembrane helix</keyword>
<dbReference type="RefSeq" id="WP_046558869.1">
    <property type="nucleotide sequence ID" value="NZ_LAHO01000018.1"/>
</dbReference>
<dbReference type="AlphaFoldDB" id="A0A0M2V1N8"/>
<keyword evidence="1" id="KW-0812">Transmembrane</keyword>
<feature type="transmembrane region" description="Helical" evidence="1">
    <location>
        <begin position="43"/>
        <end position="61"/>
    </location>
</feature>
<organism evidence="2 3">
    <name type="scientific">Arsukibacterium ikkense</name>
    <dbReference type="NCBI Taxonomy" id="336831"/>
    <lineage>
        <taxon>Bacteria</taxon>
        <taxon>Pseudomonadati</taxon>
        <taxon>Pseudomonadota</taxon>
        <taxon>Gammaproteobacteria</taxon>
        <taxon>Chromatiales</taxon>
        <taxon>Chromatiaceae</taxon>
        <taxon>Arsukibacterium</taxon>
    </lineage>
</organism>
<comment type="caution">
    <text evidence="2">The sequence shown here is derived from an EMBL/GenBank/DDBJ whole genome shotgun (WGS) entry which is preliminary data.</text>
</comment>
<dbReference type="STRING" id="336831.WG68_16720"/>
<keyword evidence="3" id="KW-1185">Reference proteome</keyword>
<gene>
    <name evidence="2" type="ORF">WG68_16720</name>
</gene>
<dbReference type="Proteomes" id="UP000034228">
    <property type="component" value="Unassembled WGS sequence"/>
</dbReference>
<evidence type="ECO:0000256" key="1">
    <source>
        <dbReference type="SAM" id="Phobius"/>
    </source>
</evidence>
<feature type="transmembrane region" description="Helical" evidence="1">
    <location>
        <begin position="12"/>
        <end position="36"/>
    </location>
</feature>
<name>A0A0M2V1N8_9GAMM</name>
<reference evidence="2 3" key="1">
    <citation type="submission" date="2015-03" db="EMBL/GenBank/DDBJ databases">
        <title>Draft genome sequences of two protease-producing strains of Arsukibacterium isolated from two cold and alkaline environments.</title>
        <authorList>
            <person name="Lylloff J.E."/>
            <person name="Skov L.B."/>
            <person name="Jepsen M."/>
            <person name="Hallin P.F."/>
            <person name="Sorensen S.J."/>
            <person name="Stougaard P."/>
            <person name="Glaring M.A."/>
        </authorList>
    </citation>
    <scope>NUCLEOTIDE SEQUENCE [LARGE SCALE GENOMIC DNA]</scope>
    <source>
        <strain evidence="2 3">GCM72</strain>
    </source>
</reference>
<dbReference type="EMBL" id="LAHO01000018">
    <property type="protein sequence ID" value="KKO44279.1"/>
    <property type="molecule type" value="Genomic_DNA"/>
</dbReference>